<name>A0A8T0PKB9_PANVG</name>
<organism evidence="2 3">
    <name type="scientific">Panicum virgatum</name>
    <name type="common">Blackwell switchgrass</name>
    <dbReference type="NCBI Taxonomy" id="38727"/>
    <lineage>
        <taxon>Eukaryota</taxon>
        <taxon>Viridiplantae</taxon>
        <taxon>Streptophyta</taxon>
        <taxon>Embryophyta</taxon>
        <taxon>Tracheophyta</taxon>
        <taxon>Spermatophyta</taxon>
        <taxon>Magnoliopsida</taxon>
        <taxon>Liliopsida</taxon>
        <taxon>Poales</taxon>
        <taxon>Poaceae</taxon>
        <taxon>PACMAD clade</taxon>
        <taxon>Panicoideae</taxon>
        <taxon>Panicodae</taxon>
        <taxon>Paniceae</taxon>
        <taxon>Panicinae</taxon>
        <taxon>Panicum</taxon>
        <taxon>Panicum sect. Hiantes</taxon>
    </lineage>
</organism>
<dbReference type="InterPro" id="IPR005174">
    <property type="entry name" value="KIB1-4_b-propeller"/>
</dbReference>
<dbReference type="Proteomes" id="UP000823388">
    <property type="component" value="Chromosome 8K"/>
</dbReference>
<dbReference type="SUPFAM" id="SSF69322">
    <property type="entry name" value="Tricorn protease domain 2"/>
    <property type="match status" value="1"/>
</dbReference>
<reference evidence="2" key="1">
    <citation type="submission" date="2020-05" db="EMBL/GenBank/DDBJ databases">
        <title>WGS assembly of Panicum virgatum.</title>
        <authorList>
            <person name="Lovell J.T."/>
            <person name="Jenkins J."/>
            <person name="Shu S."/>
            <person name="Juenger T.E."/>
            <person name="Schmutz J."/>
        </authorList>
    </citation>
    <scope>NUCLEOTIDE SEQUENCE</scope>
    <source>
        <strain evidence="2">AP13</strain>
    </source>
</reference>
<evidence type="ECO:0000259" key="1">
    <source>
        <dbReference type="PROSITE" id="PS50181"/>
    </source>
</evidence>
<dbReference type="AlphaFoldDB" id="A0A8T0PKB9"/>
<dbReference type="SUPFAM" id="SSF81383">
    <property type="entry name" value="F-box domain"/>
    <property type="match status" value="1"/>
</dbReference>
<dbReference type="PROSITE" id="PS50181">
    <property type="entry name" value="FBOX"/>
    <property type="match status" value="1"/>
</dbReference>
<sequence length="460" mass="51752">MKMYGTSRAATMSLRHLFLRAVSKFLLSSSPSLLKALQGIGHVHPSGPSLKDDVSESWPELPVDILMDIFALLEIPDLLRAGAVCSTWHAAYTSLLSHGCYHRPQTPCLLYTSESDADNVACLYNLVEDRVYRLTLPEPAICSRYLIGSSNGWLVTADDRSELHMVNPITGEQIALPPVTTIEQVKPILDDAGEIMEYELSHFSGEEVFRDPSIHALDELRDYLYYKAFVFPDGASSGSYIVVLIQPYELSFARPGDCKWTLLPSSDAYEDCIYVDGVLYAVTTTSGIDAFDLTGPTNLRKVIMEETENFIYEHVYIIQTPSGELLLVWRDQNLKVKGDVGEDAPERDVSEFMEETKEIAVYKVDMEAKELVEINSLHDHVLFLGCGRSYCLDAEEYPSLKANHVYLTDDEKYIAFSKSDRRDICVFNLESNSVEEIVPPRCWCSWPAPIWITPNLSKIS</sequence>
<keyword evidence="3" id="KW-1185">Reference proteome</keyword>
<feature type="domain" description="F-box" evidence="1">
    <location>
        <begin position="55"/>
        <end position="104"/>
    </location>
</feature>
<gene>
    <name evidence="2" type="ORF">PVAP13_8KG292700</name>
</gene>
<proteinExistence type="predicted"/>
<dbReference type="Gene3D" id="1.20.1280.50">
    <property type="match status" value="1"/>
</dbReference>
<dbReference type="EMBL" id="CM029051">
    <property type="protein sequence ID" value="KAG2562777.1"/>
    <property type="molecule type" value="Genomic_DNA"/>
</dbReference>
<dbReference type="Pfam" id="PF12937">
    <property type="entry name" value="F-box-like"/>
    <property type="match status" value="1"/>
</dbReference>
<evidence type="ECO:0000313" key="3">
    <source>
        <dbReference type="Proteomes" id="UP000823388"/>
    </source>
</evidence>
<dbReference type="InterPro" id="IPR001810">
    <property type="entry name" value="F-box_dom"/>
</dbReference>
<dbReference type="InterPro" id="IPR036047">
    <property type="entry name" value="F-box-like_dom_sf"/>
</dbReference>
<dbReference type="PANTHER" id="PTHR44586">
    <property type="entry name" value="F-BOX DOMAIN CONTAINING PROTEIN, EXPRESSED"/>
    <property type="match status" value="1"/>
</dbReference>
<dbReference type="Pfam" id="PF03478">
    <property type="entry name" value="Beta-prop_KIB1-4"/>
    <property type="match status" value="1"/>
</dbReference>
<accession>A0A8T0PKB9</accession>
<dbReference type="PANTHER" id="PTHR44586:SF14">
    <property type="entry name" value="F-BOX DOMAIN CONTAINING PROTEIN, EXPRESSED"/>
    <property type="match status" value="1"/>
</dbReference>
<evidence type="ECO:0000313" key="2">
    <source>
        <dbReference type="EMBL" id="KAG2562777.1"/>
    </source>
</evidence>
<comment type="caution">
    <text evidence="2">The sequence shown here is derived from an EMBL/GenBank/DDBJ whole genome shotgun (WGS) entry which is preliminary data.</text>
</comment>
<dbReference type="CDD" id="cd09917">
    <property type="entry name" value="F-box_SF"/>
    <property type="match status" value="1"/>
</dbReference>
<protein>
    <recommendedName>
        <fullName evidence="1">F-box domain-containing protein</fullName>
    </recommendedName>
</protein>